<evidence type="ECO:0000256" key="1">
    <source>
        <dbReference type="SAM" id="MobiDB-lite"/>
    </source>
</evidence>
<feature type="region of interest" description="Disordered" evidence="1">
    <location>
        <begin position="172"/>
        <end position="196"/>
    </location>
</feature>
<name>A0ABX6P3K9_9BURK</name>
<keyword evidence="3" id="KW-1185">Reference proteome</keyword>
<reference evidence="2 3" key="2">
    <citation type="submission" date="2020-05" db="EMBL/GenBank/DDBJ databases">
        <authorList>
            <person name="Khan S.A."/>
            <person name="Jeon C.O."/>
            <person name="Chun B.H."/>
        </authorList>
    </citation>
    <scope>NUCLEOTIDE SEQUENCE [LARGE SCALE GENOMIC DNA]</scope>
    <source>
        <strain evidence="2 3">H242</strain>
    </source>
</reference>
<gene>
    <name evidence="2" type="ORF">HK414_10570</name>
</gene>
<dbReference type="SUPFAM" id="SSF53474">
    <property type="entry name" value="alpha/beta-Hydrolases"/>
    <property type="match status" value="1"/>
</dbReference>
<reference evidence="2 3" key="1">
    <citation type="submission" date="2020-05" db="EMBL/GenBank/DDBJ databases">
        <title>Ramlibacter rhizophilus sp. nov., isolated from rhizosphere soil of national flower Mugunghwa from South Korea.</title>
        <authorList>
            <person name="Zheng-Fei Y."/>
            <person name="Huan T."/>
        </authorList>
    </citation>
    <scope>NUCLEOTIDE SEQUENCE [LARGE SCALE GENOMIC DNA]</scope>
    <source>
        <strain evidence="2 3">H242</strain>
    </source>
</reference>
<dbReference type="EMBL" id="CP053418">
    <property type="protein sequence ID" value="QJW84167.1"/>
    <property type="molecule type" value="Genomic_DNA"/>
</dbReference>
<evidence type="ECO:0008006" key="4">
    <source>
        <dbReference type="Google" id="ProtNLM"/>
    </source>
</evidence>
<dbReference type="InterPro" id="IPR029058">
    <property type="entry name" value="AB_hydrolase_fold"/>
</dbReference>
<sequence length="196" mass="20708">MKPADFIAAGFVDAVRQRELPYDVVLLEATIPEVADGSALRFLQDFLFSAAQAGECPAGLCGISLGGHLALAGLARADTGETAARAARHVEAACLLAPYLGPRDIVAEAATNDGLRDWQAAEGVDDVDRQIWQWLQSGQAAGRDLHLGYGSEDRFAPAHALLGRVLPPQRVDVEPGAHDWPHGPASGPATDRHGYA</sequence>
<evidence type="ECO:0000313" key="3">
    <source>
        <dbReference type="Proteomes" id="UP000500826"/>
    </source>
</evidence>
<feature type="compositionally biased region" description="Basic and acidic residues" evidence="1">
    <location>
        <begin position="172"/>
        <end position="181"/>
    </location>
</feature>
<proteinExistence type="predicted"/>
<dbReference type="Proteomes" id="UP000500826">
    <property type="component" value="Chromosome"/>
</dbReference>
<dbReference type="Gene3D" id="3.40.50.1820">
    <property type="entry name" value="alpha/beta hydrolase"/>
    <property type="match status" value="1"/>
</dbReference>
<protein>
    <recommendedName>
        <fullName evidence="4">Alpha/beta hydrolase</fullName>
    </recommendedName>
</protein>
<evidence type="ECO:0000313" key="2">
    <source>
        <dbReference type="EMBL" id="QJW84167.1"/>
    </source>
</evidence>
<accession>A0ABX6P3K9</accession>
<organism evidence="2 3">
    <name type="scientific">Ramlibacter terrae</name>
    <dbReference type="NCBI Taxonomy" id="2732511"/>
    <lineage>
        <taxon>Bacteria</taxon>
        <taxon>Pseudomonadati</taxon>
        <taxon>Pseudomonadota</taxon>
        <taxon>Betaproteobacteria</taxon>
        <taxon>Burkholderiales</taxon>
        <taxon>Comamonadaceae</taxon>
        <taxon>Ramlibacter</taxon>
    </lineage>
</organism>